<sequence length="192" mass="21708">MKVILLLAVSVVVCYGQTPTPCASPRQWQGGRMVFDSSKSFYERADFFYDEIMRRTRTIEKIDNGKERDFFDILRLHNENKEYTVNLRTKKCNVTGISFPWRAVGVPPDAKFIFEAEIGAAGIPAEHLTAVIFGGNFTQDHVSYTTTVTFPDCVPIGDNYYNDVTGFIETRYFGITLGISDPEVFFPPSICT</sequence>
<feature type="chain" id="PRO_5038593288" evidence="1">
    <location>
        <begin position="17"/>
        <end position="192"/>
    </location>
</feature>
<dbReference type="GO" id="GO:0005576">
    <property type="term" value="C:extracellular region"/>
    <property type="evidence" value="ECO:0007669"/>
    <property type="project" value="InterPro"/>
</dbReference>
<evidence type="ECO:0000256" key="1">
    <source>
        <dbReference type="SAM" id="SignalP"/>
    </source>
</evidence>
<dbReference type="EMBL" id="JAIWYP010000003">
    <property type="protein sequence ID" value="KAH3845973.1"/>
    <property type="molecule type" value="Genomic_DNA"/>
</dbReference>
<dbReference type="AlphaFoldDB" id="A0A9D4KUQ6"/>
<dbReference type="GO" id="GO:0005764">
    <property type="term" value="C:lysosome"/>
    <property type="evidence" value="ECO:0007669"/>
    <property type="project" value="TreeGrafter"/>
</dbReference>
<evidence type="ECO:0000313" key="2">
    <source>
        <dbReference type="EMBL" id="KAH3845973.1"/>
    </source>
</evidence>
<keyword evidence="3" id="KW-1185">Reference proteome</keyword>
<dbReference type="PANTHER" id="PTHR10697:SF1">
    <property type="entry name" value="MAMMALIAN EPENDYMIN-RELATED PROTEIN 1"/>
    <property type="match status" value="1"/>
</dbReference>
<gene>
    <name evidence="2" type="ORF">DPMN_088268</name>
</gene>
<dbReference type="InterPro" id="IPR001299">
    <property type="entry name" value="Ependymin"/>
</dbReference>
<dbReference type="GO" id="GO:0007160">
    <property type="term" value="P:cell-matrix adhesion"/>
    <property type="evidence" value="ECO:0007669"/>
    <property type="project" value="InterPro"/>
</dbReference>
<dbReference type="SMART" id="SM00026">
    <property type="entry name" value="EPEND"/>
    <property type="match status" value="1"/>
</dbReference>
<dbReference type="PANTHER" id="PTHR10697">
    <property type="entry name" value="MAMMALIAN EPENDYMIN-RELATED PROTEIN 1"/>
    <property type="match status" value="1"/>
</dbReference>
<dbReference type="PRINTS" id="PR00317">
    <property type="entry name" value="EPENDYMIN"/>
</dbReference>
<feature type="signal peptide" evidence="1">
    <location>
        <begin position="1"/>
        <end position="16"/>
    </location>
</feature>
<organism evidence="2 3">
    <name type="scientific">Dreissena polymorpha</name>
    <name type="common">Zebra mussel</name>
    <name type="synonym">Mytilus polymorpha</name>
    <dbReference type="NCBI Taxonomy" id="45954"/>
    <lineage>
        <taxon>Eukaryota</taxon>
        <taxon>Metazoa</taxon>
        <taxon>Spiralia</taxon>
        <taxon>Lophotrochozoa</taxon>
        <taxon>Mollusca</taxon>
        <taxon>Bivalvia</taxon>
        <taxon>Autobranchia</taxon>
        <taxon>Heteroconchia</taxon>
        <taxon>Euheterodonta</taxon>
        <taxon>Imparidentia</taxon>
        <taxon>Neoheterodontei</taxon>
        <taxon>Myida</taxon>
        <taxon>Dreissenoidea</taxon>
        <taxon>Dreissenidae</taxon>
        <taxon>Dreissena</taxon>
    </lineage>
</organism>
<accession>A0A9D4KUQ6</accession>
<dbReference type="Proteomes" id="UP000828390">
    <property type="component" value="Unassembled WGS sequence"/>
</dbReference>
<name>A0A9D4KUQ6_DREPO</name>
<reference evidence="2" key="2">
    <citation type="submission" date="2020-11" db="EMBL/GenBank/DDBJ databases">
        <authorList>
            <person name="McCartney M.A."/>
            <person name="Auch B."/>
            <person name="Kono T."/>
            <person name="Mallez S."/>
            <person name="Becker A."/>
            <person name="Gohl D.M."/>
            <person name="Silverstein K.A.T."/>
            <person name="Koren S."/>
            <person name="Bechman K.B."/>
            <person name="Herman A."/>
            <person name="Abrahante J.E."/>
            <person name="Garbe J."/>
        </authorList>
    </citation>
    <scope>NUCLEOTIDE SEQUENCE</scope>
    <source>
        <strain evidence="2">Duluth1</strain>
        <tissue evidence="2">Whole animal</tissue>
    </source>
</reference>
<proteinExistence type="predicted"/>
<protein>
    <submittedName>
        <fullName evidence="2">Uncharacterized protein</fullName>
    </submittedName>
</protein>
<dbReference type="Pfam" id="PF00811">
    <property type="entry name" value="Ependymin"/>
    <property type="match status" value="1"/>
</dbReference>
<keyword evidence="1" id="KW-0732">Signal</keyword>
<dbReference type="GO" id="GO:0005509">
    <property type="term" value="F:calcium ion binding"/>
    <property type="evidence" value="ECO:0007669"/>
    <property type="project" value="InterPro"/>
</dbReference>
<evidence type="ECO:0000313" key="3">
    <source>
        <dbReference type="Proteomes" id="UP000828390"/>
    </source>
</evidence>
<reference evidence="2" key="1">
    <citation type="journal article" date="2019" name="bioRxiv">
        <title>The Genome of the Zebra Mussel, Dreissena polymorpha: A Resource for Invasive Species Research.</title>
        <authorList>
            <person name="McCartney M.A."/>
            <person name="Auch B."/>
            <person name="Kono T."/>
            <person name="Mallez S."/>
            <person name="Zhang Y."/>
            <person name="Obille A."/>
            <person name="Becker A."/>
            <person name="Abrahante J.E."/>
            <person name="Garbe J."/>
            <person name="Badalamenti J.P."/>
            <person name="Herman A."/>
            <person name="Mangelson H."/>
            <person name="Liachko I."/>
            <person name="Sullivan S."/>
            <person name="Sone E.D."/>
            <person name="Koren S."/>
            <person name="Silverstein K.A.T."/>
            <person name="Beckman K.B."/>
            <person name="Gohl D.M."/>
        </authorList>
    </citation>
    <scope>NUCLEOTIDE SEQUENCE</scope>
    <source>
        <strain evidence="2">Duluth1</strain>
        <tissue evidence="2">Whole animal</tissue>
    </source>
</reference>
<dbReference type="OrthoDB" id="6084362at2759"/>
<comment type="caution">
    <text evidence="2">The sequence shown here is derived from an EMBL/GenBank/DDBJ whole genome shotgun (WGS) entry which is preliminary data.</text>
</comment>